<dbReference type="InterPro" id="IPR036111">
    <property type="entry name" value="Mal/L-sulfo/L-lacto_DH-like_sf"/>
</dbReference>
<dbReference type="PANTHER" id="PTHR11091:SF0">
    <property type="entry name" value="MALATE DEHYDROGENASE"/>
    <property type="match status" value="1"/>
</dbReference>
<dbReference type="InterPro" id="IPR003767">
    <property type="entry name" value="Malate/L-lactate_DH-like"/>
</dbReference>
<accession>A0A9X6WNN8</accession>
<dbReference type="Proteomes" id="UP000224003">
    <property type="component" value="Unassembled WGS sequence"/>
</dbReference>
<keyword evidence="2" id="KW-0560">Oxidoreductase</keyword>
<evidence type="ECO:0000256" key="1">
    <source>
        <dbReference type="ARBA" id="ARBA00006056"/>
    </source>
</evidence>
<dbReference type="InterPro" id="IPR043143">
    <property type="entry name" value="Mal/L-sulf/L-lact_DH-like_NADP"/>
</dbReference>
<gene>
    <name evidence="3" type="ORF">COJ15_14390</name>
</gene>
<sequence length="360" mass="39570">MKQLLNNKVIKIDILKEFVESVLRSVNVSKSDAQIAADVIVTAEIRGIYSHGFARILPFYLPLILDNIVQLKNKPSITFSNPIIKYIDAKKSLGFSTSYNAMNYSIENAKNFGMGVTFVTDSTHFGIASYYSMMATKNNLIGITLSNGSPAVVAPGGKESFLGTNAVSIAFPRDNKMPLVLDLGLSITSLGNLFLEIEKGNKVPAHWAAASFLKKHNISPTSTIDPNILYENRMLAPLGAGDKKGEYKGFQLGLLIDLFIGLLGGGKFSFEQSKGEANQIFIAVDPNMCNGICNYNDAICRLEEQFLNYEVIEGYENLRIPGKRSNQLENIANIKGLEIDSRLEKILSDISKQTGVSFEF</sequence>
<dbReference type="PANTHER" id="PTHR11091">
    <property type="entry name" value="OXIDOREDUCTASE-RELATED"/>
    <property type="match status" value="1"/>
</dbReference>
<proteinExistence type="inferred from homology"/>
<evidence type="ECO:0000256" key="2">
    <source>
        <dbReference type="ARBA" id="ARBA00023002"/>
    </source>
</evidence>
<dbReference type="GO" id="GO:0016491">
    <property type="term" value="F:oxidoreductase activity"/>
    <property type="evidence" value="ECO:0007669"/>
    <property type="project" value="UniProtKB-KW"/>
</dbReference>
<dbReference type="Pfam" id="PF02615">
    <property type="entry name" value="Ldh_2"/>
    <property type="match status" value="1"/>
</dbReference>
<evidence type="ECO:0000313" key="3">
    <source>
        <dbReference type="EMBL" id="PFJ39479.1"/>
    </source>
</evidence>
<dbReference type="AlphaFoldDB" id="A0A9X6WNN8"/>
<dbReference type="EMBL" id="NUVX01000023">
    <property type="protein sequence ID" value="PFJ39479.1"/>
    <property type="molecule type" value="Genomic_DNA"/>
</dbReference>
<dbReference type="Gene3D" id="1.10.1530.10">
    <property type="match status" value="1"/>
</dbReference>
<comment type="caution">
    <text evidence="3">The sequence shown here is derived from an EMBL/GenBank/DDBJ whole genome shotgun (WGS) entry which is preliminary data.</text>
</comment>
<name>A0A9X6WNN8_BACTU</name>
<comment type="similarity">
    <text evidence="1">Belongs to the LDH2/MDH2 oxidoreductase family.</text>
</comment>
<protein>
    <recommendedName>
        <fullName evidence="5">Ldh family oxidoreductase</fullName>
    </recommendedName>
</protein>
<organism evidence="3 4">
    <name type="scientific">Bacillus thuringiensis</name>
    <dbReference type="NCBI Taxonomy" id="1428"/>
    <lineage>
        <taxon>Bacteria</taxon>
        <taxon>Bacillati</taxon>
        <taxon>Bacillota</taxon>
        <taxon>Bacilli</taxon>
        <taxon>Bacillales</taxon>
        <taxon>Bacillaceae</taxon>
        <taxon>Bacillus</taxon>
        <taxon>Bacillus cereus group</taxon>
    </lineage>
</organism>
<dbReference type="RefSeq" id="WP_098348742.1">
    <property type="nucleotide sequence ID" value="NZ_JBIUGB010000071.1"/>
</dbReference>
<evidence type="ECO:0000313" key="4">
    <source>
        <dbReference type="Proteomes" id="UP000224003"/>
    </source>
</evidence>
<dbReference type="Gene3D" id="3.30.1370.60">
    <property type="entry name" value="Hypothetical oxidoreductase yiak, domain 2"/>
    <property type="match status" value="1"/>
</dbReference>
<dbReference type="SUPFAM" id="SSF89733">
    <property type="entry name" value="L-sulfolactate dehydrogenase-like"/>
    <property type="match status" value="1"/>
</dbReference>
<reference evidence="3 4" key="1">
    <citation type="submission" date="2017-09" db="EMBL/GenBank/DDBJ databases">
        <title>Large-scale bioinformatics analysis of Bacillus genomes uncovers conserved roles of natural products in bacterial physiology.</title>
        <authorList>
            <consortium name="Agbiome Team Llc"/>
            <person name="Bleich R.M."/>
            <person name="Grubbs K.J."/>
            <person name="Santa Maria K.C."/>
            <person name="Allen S.E."/>
            <person name="Farag S."/>
            <person name="Shank E.A."/>
            <person name="Bowers A."/>
        </authorList>
    </citation>
    <scope>NUCLEOTIDE SEQUENCE [LARGE SCALE GENOMIC DNA]</scope>
    <source>
        <strain evidence="3 4">AFS085496</strain>
    </source>
</reference>
<dbReference type="InterPro" id="IPR043144">
    <property type="entry name" value="Mal/L-sulf/L-lact_DH-like_ah"/>
</dbReference>
<evidence type="ECO:0008006" key="5">
    <source>
        <dbReference type="Google" id="ProtNLM"/>
    </source>
</evidence>